<reference evidence="1" key="1">
    <citation type="journal article" date="2021" name="PeerJ">
        <title>Extensive microbial diversity within the chicken gut microbiome revealed by metagenomics and culture.</title>
        <authorList>
            <person name="Gilroy R."/>
            <person name="Ravi A."/>
            <person name="Getino M."/>
            <person name="Pursley I."/>
            <person name="Horton D.L."/>
            <person name="Alikhan N.F."/>
            <person name="Baker D."/>
            <person name="Gharbi K."/>
            <person name="Hall N."/>
            <person name="Watson M."/>
            <person name="Adriaenssens E.M."/>
            <person name="Foster-Nyarko E."/>
            <person name="Jarju S."/>
            <person name="Secka A."/>
            <person name="Antonio M."/>
            <person name="Oren A."/>
            <person name="Chaudhuri R.R."/>
            <person name="La Ragione R."/>
            <person name="Hildebrand F."/>
            <person name="Pallen M.J."/>
        </authorList>
    </citation>
    <scope>NUCLEOTIDE SEQUENCE</scope>
    <source>
        <strain evidence="1">1719</strain>
    </source>
</reference>
<dbReference type="Proteomes" id="UP000824156">
    <property type="component" value="Unassembled WGS sequence"/>
</dbReference>
<dbReference type="AlphaFoldDB" id="A0A9D2AZY7"/>
<gene>
    <name evidence="1" type="ORF">H9853_09985</name>
</gene>
<sequence length="92" mass="10484">FGCRKHILVLAPHSYCLYSPESNYSGLHSGQLVILASSDLIIFKLEKPSTNGSFNIFENKCDKHLKNMIFYRKYGIALISSLDEVWMFSLPP</sequence>
<accession>A0A9D2AZY7</accession>
<evidence type="ECO:0000313" key="2">
    <source>
        <dbReference type="Proteomes" id="UP000824156"/>
    </source>
</evidence>
<protein>
    <submittedName>
        <fullName evidence="1">Uncharacterized protein</fullName>
    </submittedName>
</protein>
<reference evidence="1" key="2">
    <citation type="submission" date="2021-04" db="EMBL/GenBank/DDBJ databases">
        <authorList>
            <person name="Gilroy R."/>
        </authorList>
    </citation>
    <scope>NUCLEOTIDE SEQUENCE</scope>
    <source>
        <strain evidence="1">1719</strain>
    </source>
</reference>
<evidence type="ECO:0000313" key="1">
    <source>
        <dbReference type="EMBL" id="HIX55346.1"/>
    </source>
</evidence>
<organism evidence="1 2">
    <name type="scientific">Candidatus Sphingobacterium stercoripullorum</name>
    <dbReference type="NCBI Taxonomy" id="2838759"/>
    <lineage>
        <taxon>Bacteria</taxon>
        <taxon>Pseudomonadati</taxon>
        <taxon>Bacteroidota</taxon>
        <taxon>Sphingobacteriia</taxon>
        <taxon>Sphingobacteriales</taxon>
        <taxon>Sphingobacteriaceae</taxon>
        <taxon>Sphingobacterium</taxon>
    </lineage>
</organism>
<name>A0A9D2AZY7_9SPHI</name>
<proteinExistence type="predicted"/>
<comment type="caution">
    <text evidence="1">The sequence shown here is derived from an EMBL/GenBank/DDBJ whole genome shotgun (WGS) entry which is preliminary data.</text>
</comment>
<dbReference type="EMBL" id="DXEZ01000276">
    <property type="protein sequence ID" value="HIX55346.1"/>
    <property type="molecule type" value="Genomic_DNA"/>
</dbReference>
<feature type="non-terminal residue" evidence="1">
    <location>
        <position position="1"/>
    </location>
</feature>